<protein>
    <recommendedName>
        <fullName evidence="4">Cdc6 C-terminal domain-containing protein</fullName>
    </recommendedName>
</protein>
<dbReference type="InterPro" id="IPR036390">
    <property type="entry name" value="WH_DNA-bd_sf"/>
</dbReference>
<keyword evidence="3" id="KW-0472">Membrane</keyword>
<dbReference type="SUPFAM" id="SSF46785">
    <property type="entry name" value="Winged helix' DNA-binding domain"/>
    <property type="match status" value="1"/>
</dbReference>
<name>A0A178VEV8_ARATH</name>
<evidence type="ECO:0000259" key="4">
    <source>
        <dbReference type="SMART" id="SM01074"/>
    </source>
</evidence>
<dbReference type="SMART" id="SM01074">
    <property type="entry name" value="Cdc6_C"/>
    <property type="match status" value="1"/>
</dbReference>
<organism evidence="5 6">
    <name type="scientific">Arabidopsis thaliana</name>
    <name type="common">Mouse-ear cress</name>
    <dbReference type="NCBI Taxonomy" id="3702"/>
    <lineage>
        <taxon>Eukaryota</taxon>
        <taxon>Viridiplantae</taxon>
        <taxon>Streptophyta</taxon>
        <taxon>Embryophyta</taxon>
        <taxon>Tracheophyta</taxon>
        <taxon>Spermatophyta</taxon>
        <taxon>Magnoliopsida</taxon>
        <taxon>eudicotyledons</taxon>
        <taxon>Gunneridae</taxon>
        <taxon>Pentapetalae</taxon>
        <taxon>rosids</taxon>
        <taxon>malvids</taxon>
        <taxon>Brassicales</taxon>
        <taxon>Brassicaceae</taxon>
        <taxon>Camelineae</taxon>
        <taxon>Arabidopsis</taxon>
    </lineage>
</organism>
<dbReference type="AlphaFoldDB" id="A0A178VEV8"/>
<evidence type="ECO:0000256" key="3">
    <source>
        <dbReference type="SAM" id="Phobius"/>
    </source>
</evidence>
<reference evidence="6" key="1">
    <citation type="journal article" date="2016" name="Proc. Natl. Acad. Sci. U.S.A.">
        <title>Chromosome-level assembly of Arabidopsis thaliana Ler reveals the extent of translocation and inversion polymorphisms.</title>
        <authorList>
            <person name="Zapata L."/>
            <person name="Ding J."/>
            <person name="Willing E.M."/>
            <person name="Hartwig B."/>
            <person name="Bezdan D."/>
            <person name="Jiao W.B."/>
            <person name="Patel V."/>
            <person name="Velikkakam James G."/>
            <person name="Koornneef M."/>
            <person name="Ossowski S."/>
            <person name="Schneeberger K."/>
        </authorList>
    </citation>
    <scope>NUCLEOTIDE SEQUENCE [LARGE SCALE GENOMIC DNA]</scope>
    <source>
        <strain evidence="6">cv. Landsberg erecta</strain>
    </source>
</reference>
<proteinExistence type="inferred from homology"/>
<comment type="similarity">
    <text evidence="1">Belongs to the CDC6/cdc18 family.</text>
</comment>
<dbReference type="GO" id="GO:0006260">
    <property type="term" value="P:DNA replication"/>
    <property type="evidence" value="ECO:0007669"/>
    <property type="project" value="UniProtKB-KW"/>
</dbReference>
<comment type="caution">
    <text evidence="5">The sequence shown here is derived from an EMBL/GenBank/DDBJ whole genome shotgun (WGS) entry which is preliminary data.</text>
</comment>
<keyword evidence="3" id="KW-0812">Transmembrane</keyword>
<feature type="transmembrane region" description="Helical" evidence="3">
    <location>
        <begin position="42"/>
        <end position="64"/>
    </location>
</feature>
<dbReference type="ExpressionAtlas" id="A0A178VEV8">
    <property type="expression patterns" value="baseline and differential"/>
</dbReference>
<dbReference type="Proteomes" id="UP000078284">
    <property type="component" value="Chromosome 3"/>
</dbReference>
<keyword evidence="2" id="KW-0235">DNA replication</keyword>
<feature type="domain" description="Cdc6 C-terminal" evidence="4">
    <location>
        <begin position="61"/>
        <end position="140"/>
    </location>
</feature>
<dbReference type="InterPro" id="IPR015163">
    <property type="entry name" value="Cdc6_C"/>
</dbReference>
<sequence>MELDTQNLVDEDNFNLEDQEMDHEDPEMDQILPHETASSGTAGLIAELITLWKCCLSLLFYLSLLKMATSGFQFLDVGVLNKLYLEICKSLMITTAGITEFTNMCTVLNDQGILKLSHARDDKLKRMSLRVDEADITFALKEIHVYT</sequence>
<gene>
    <name evidence="5" type="ordered locus">AXX17_At3g31820</name>
</gene>
<dbReference type="EMBL" id="LUHQ01000003">
    <property type="protein sequence ID" value="OAP04779.1"/>
    <property type="molecule type" value="Genomic_DNA"/>
</dbReference>
<evidence type="ECO:0000256" key="1">
    <source>
        <dbReference type="ARBA" id="ARBA00006184"/>
    </source>
</evidence>
<dbReference type="InterPro" id="IPR036388">
    <property type="entry name" value="WH-like_DNA-bd_sf"/>
</dbReference>
<accession>A0A178VEV8</accession>
<keyword evidence="3" id="KW-1133">Transmembrane helix</keyword>
<evidence type="ECO:0000313" key="6">
    <source>
        <dbReference type="Proteomes" id="UP000078284"/>
    </source>
</evidence>
<dbReference type="Gene3D" id="1.10.10.10">
    <property type="entry name" value="Winged helix-like DNA-binding domain superfamily/Winged helix DNA-binding domain"/>
    <property type="match status" value="1"/>
</dbReference>
<dbReference type="Pfam" id="PF09079">
    <property type="entry name" value="WHD_Cdc6"/>
    <property type="match status" value="1"/>
</dbReference>
<evidence type="ECO:0000256" key="2">
    <source>
        <dbReference type="ARBA" id="ARBA00022705"/>
    </source>
</evidence>
<evidence type="ECO:0000313" key="5">
    <source>
        <dbReference type="EMBL" id="OAP04779.1"/>
    </source>
</evidence>